<proteinExistence type="predicted"/>
<name>A0ABP2HX02_9BACT</name>
<gene>
    <name evidence="2" type="ORF">HMPREF7215_1719</name>
</gene>
<evidence type="ECO:0000313" key="2">
    <source>
        <dbReference type="EMBL" id="EFB91726.1"/>
    </source>
</evidence>
<keyword evidence="3" id="KW-1185">Reference proteome</keyword>
<dbReference type="Proteomes" id="UP000006462">
    <property type="component" value="Unassembled WGS sequence"/>
</dbReference>
<evidence type="ECO:0000259" key="1">
    <source>
        <dbReference type="Pfam" id="PF15919"/>
    </source>
</evidence>
<comment type="caution">
    <text evidence="2">The sequence shown here is derived from an EMBL/GenBank/DDBJ whole genome shotgun (WGS) entry which is preliminary data.</text>
</comment>
<protein>
    <submittedName>
        <fullName evidence="2">Toxin-antitoxin system, antitoxin component, HicB family</fullName>
    </submittedName>
</protein>
<feature type="domain" description="HicB-like antitoxin of toxin-antitoxin system" evidence="1">
    <location>
        <begin position="5"/>
        <end position="126"/>
    </location>
</feature>
<organism evidence="2 3">
    <name type="scientific">Pyramidobacter piscolens W5455</name>
    <dbReference type="NCBI Taxonomy" id="352165"/>
    <lineage>
        <taxon>Bacteria</taxon>
        <taxon>Thermotogati</taxon>
        <taxon>Synergistota</taxon>
        <taxon>Synergistia</taxon>
        <taxon>Synergistales</taxon>
        <taxon>Dethiosulfovibrionaceae</taxon>
        <taxon>Pyramidobacter</taxon>
    </lineage>
</organism>
<dbReference type="InterPro" id="IPR031807">
    <property type="entry name" value="HicB-like"/>
</dbReference>
<dbReference type="EMBL" id="ADFP01000023">
    <property type="protein sequence ID" value="EFB91726.1"/>
    <property type="molecule type" value="Genomic_DNA"/>
</dbReference>
<dbReference type="Pfam" id="PF15919">
    <property type="entry name" value="HicB_lk_antitox"/>
    <property type="match status" value="1"/>
</dbReference>
<dbReference type="SUPFAM" id="SSF143100">
    <property type="entry name" value="TTHA1013/TTHA0281-like"/>
    <property type="match status" value="1"/>
</dbReference>
<sequence length="137" mass="14895">MKTVYPVIFTPVEGVVLVEVPDLGVLTQGEDLSNAVEMARDAISLKCVDLEDEGENIPPPTALKEIDAAKGEFAGAGTGIVSFVDIDTAAYRRMIDNKSVRRTVTLPNWLDYAAEKEKINVSKVLQDALIKELGYAK</sequence>
<reference evidence="2 3" key="1">
    <citation type="submission" date="2009-12" db="EMBL/GenBank/DDBJ databases">
        <authorList>
            <person name="Shrivastava S."/>
            <person name="Madupu R."/>
            <person name="Durkin A.S."/>
            <person name="Torralba M."/>
            <person name="Methe B."/>
            <person name="Sutton G.G."/>
            <person name="Strausberg R.L."/>
            <person name="Nelson K.E."/>
        </authorList>
    </citation>
    <scope>NUCLEOTIDE SEQUENCE [LARGE SCALE GENOMIC DNA]</scope>
    <source>
        <strain evidence="2 3">W5455</strain>
    </source>
</reference>
<dbReference type="InterPro" id="IPR035069">
    <property type="entry name" value="TTHA1013/TTHA0281-like"/>
</dbReference>
<accession>A0ABP2HX02</accession>
<dbReference type="Gene3D" id="3.30.160.250">
    <property type="match status" value="1"/>
</dbReference>
<dbReference type="GeneID" id="90987452"/>
<dbReference type="RefSeq" id="WP_009163866.1">
    <property type="nucleotide sequence ID" value="NZ_ADFP01000023.1"/>
</dbReference>
<evidence type="ECO:0000313" key="3">
    <source>
        <dbReference type="Proteomes" id="UP000006462"/>
    </source>
</evidence>